<feature type="transmembrane region" description="Helical" evidence="1">
    <location>
        <begin position="397"/>
        <end position="416"/>
    </location>
</feature>
<dbReference type="Pfam" id="PF16933">
    <property type="entry name" value="PelG"/>
    <property type="match status" value="1"/>
</dbReference>
<feature type="transmembrane region" description="Helical" evidence="1">
    <location>
        <begin position="422"/>
        <end position="441"/>
    </location>
</feature>
<dbReference type="GO" id="GO:0016301">
    <property type="term" value="F:kinase activity"/>
    <property type="evidence" value="ECO:0007669"/>
    <property type="project" value="UniProtKB-KW"/>
</dbReference>
<evidence type="ECO:0000313" key="3">
    <source>
        <dbReference type="Proteomes" id="UP000283734"/>
    </source>
</evidence>
<sequence>MAGIGFELRKLLRKDTLLGLIRAYAYAGVISSGPWVLSIIGILIIGIFSLGVVVPDLAVTRFQVTVTYLIAGSLILTGVVQLAFTRFCADRSFEHREDMILPNFGGVTVLVTLISGCLSLLIGLFLFPGQSILYRVLLVASFVVLSNIWIATVFLSGMKQYKAILWLYALGYTVTVAAALLLRFMDLEGLLLGFLLGQVTLLGGMLVLIIRGYPALTVVSFEMFSGKYLYPSLMLVGFFYNAGVWADKAMFWFYSGTGSDVIGPLRASLIYDIPVFLSYLSLIPGMAVFLVRMETDFVEHYSNFYDAVRDGGSLSYIEEQRNQMVFVIRQGIFQILKIQAIAALLLMVTGAQIFAALGISELYLPLLKVQLIATALQVVFLAIINVFCYLDQRRMLVLLTGLFLVLNILFTGISLYLGPQFFGFGFLLALAVCVLLGLWLVNRKMGELEYITFMLH</sequence>
<dbReference type="EMBL" id="QYYA01000003">
    <property type="protein sequence ID" value="RJG17357.1"/>
    <property type="molecule type" value="Genomic_DNA"/>
</dbReference>
<feature type="transmembrane region" description="Helical" evidence="1">
    <location>
        <begin position="132"/>
        <end position="156"/>
    </location>
</feature>
<keyword evidence="3" id="KW-1185">Reference proteome</keyword>
<organism evidence="2 3">
    <name type="scientific">Alcanivorax profundi</name>
    <dbReference type="NCBI Taxonomy" id="2338368"/>
    <lineage>
        <taxon>Bacteria</taxon>
        <taxon>Pseudomonadati</taxon>
        <taxon>Pseudomonadota</taxon>
        <taxon>Gammaproteobacteria</taxon>
        <taxon>Oceanospirillales</taxon>
        <taxon>Alcanivoracaceae</taxon>
        <taxon>Alcanivorax</taxon>
    </lineage>
</organism>
<protein>
    <submittedName>
        <fullName evidence="2">Histidine kinase</fullName>
    </submittedName>
</protein>
<feature type="transmembrane region" description="Helical" evidence="1">
    <location>
        <begin position="371"/>
        <end position="390"/>
    </location>
</feature>
<feature type="transmembrane region" description="Helical" evidence="1">
    <location>
        <begin position="228"/>
        <end position="246"/>
    </location>
</feature>
<keyword evidence="1" id="KW-0472">Membrane</keyword>
<feature type="transmembrane region" description="Helical" evidence="1">
    <location>
        <begin position="269"/>
        <end position="291"/>
    </location>
</feature>
<proteinExistence type="predicted"/>
<feature type="transmembrane region" description="Helical" evidence="1">
    <location>
        <begin position="21"/>
        <end position="54"/>
    </location>
</feature>
<gene>
    <name evidence="2" type="ORF">D4A39_11580</name>
</gene>
<keyword evidence="1" id="KW-0812">Transmembrane</keyword>
<dbReference type="AlphaFoldDB" id="A0A418XX07"/>
<name>A0A418XX07_9GAMM</name>
<feature type="transmembrane region" description="Helical" evidence="1">
    <location>
        <begin position="100"/>
        <end position="126"/>
    </location>
</feature>
<evidence type="ECO:0000256" key="1">
    <source>
        <dbReference type="SAM" id="Phobius"/>
    </source>
</evidence>
<reference evidence="2 3" key="1">
    <citation type="submission" date="2018-09" db="EMBL/GenBank/DDBJ databases">
        <title>Alcanivorax profundi sp. nov., isolated from 1000 m-depth seawater of the Mariana Trench.</title>
        <authorList>
            <person name="Liu J."/>
        </authorList>
    </citation>
    <scope>NUCLEOTIDE SEQUENCE [LARGE SCALE GENOMIC DNA]</scope>
    <source>
        <strain evidence="2 3">MTEO17</strain>
    </source>
</reference>
<dbReference type="RefSeq" id="WP_119918145.1">
    <property type="nucleotide sequence ID" value="NZ_QYYA01000003.1"/>
</dbReference>
<feature type="transmembrane region" description="Helical" evidence="1">
    <location>
        <begin position="190"/>
        <end position="216"/>
    </location>
</feature>
<accession>A0A418XX07</accession>
<dbReference type="InterPro" id="IPR031617">
    <property type="entry name" value="PelG"/>
</dbReference>
<dbReference type="OrthoDB" id="37830at2"/>
<keyword evidence="2" id="KW-0808">Transferase</keyword>
<comment type="caution">
    <text evidence="2">The sequence shown here is derived from an EMBL/GenBank/DDBJ whole genome shotgun (WGS) entry which is preliminary data.</text>
</comment>
<keyword evidence="1" id="KW-1133">Transmembrane helix</keyword>
<feature type="transmembrane region" description="Helical" evidence="1">
    <location>
        <begin position="338"/>
        <end position="359"/>
    </location>
</feature>
<feature type="transmembrane region" description="Helical" evidence="1">
    <location>
        <begin position="163"/>
        <end position="184"/>
    </location>
</feature>
<feature type="transmembrane region" description="Helical" evidence="1">
    <location>
        <begin position="66"/>
        <end position="88"/>
    </location>
</feature>
<dbReference type="Proteomes" id="UP000283734">
    <property type="component" value="Unassembled WGS sequence"/>
</dbReference>
<keyword evidence="2" id="KW-0418">Kinase</keyword>
<evidence type="ECO:0000313" key="2">
    <source>
        <dbReference type="EMBL" id="RJG17357.1"/>
    </source>
</evidence>